<evidence type="ECO:0000313" key="1">
    <source>
        <dbReference type="EMBL" id="KAI7737216.1"/>
    </source>
</evidence>
<keyword evidence="2" id="KW-1185">Reference proteome</keyword>
<feature type="non-terminal residue" evidence="1">
    <location>
        <position position="1"/>
    </location>
</feature>
<evidence type="ECO:0000313" key="2">
    <source>
        <dbReference type="Proteomes" id="UP001206925"/>
    </source>
</evidence>
<accession>A0AAD5GE94</accession>
<dbReference type="Proteomes" id="UP001206925">
    <property type="component" value="Unassembled WGS sequence"/>
</dbReference>
<organism evidence="1 2">
    <name type="scientific">Ambrosia artemisiifolia</name>
    <name type="common">Common ragweed</name>
    <dbReference type="NCBI Taxonomy" id="4212"/>
    <lineage>
        <taxon>Eukaryota</taxon>
        <taxon>Viridiplantae</taxon>
        <taxon>Streptophyta</taxon>
        <taxon>Embryophyta</taxon>
        <taxon>Tracheophyta</taxon>
        <taxon>Spermatophyta</taxon>
        <taxon>Magnoliopsida</taxon>
        <taxon>eudicotyledons</taxon>
        <taxon>Gunneridae</taxon>
        <taxon>Pentapetalae</taxon>
        <taxon>asterids</taxon>
        <taxon>campanulids</taxon>
        <taxon>Asterales</taxon>
        <taxon>Asteraceae</taxon>
        <taxon>Asteroideae</taxon>
        <taxon>Heliantheae alliance</taxon>
        <taxon>Heliantheae</taxon>
        <taxon>Ambrosia</taxon>
    </lineage>
</organism>
<dbReference type="AlphaFoldDB" id="A0AAD5GE94"/>
<protein>
    <submittedName>
        <fullName evidence="1">Uncharacterized protein</fullName>
    </submittedName>
</protein>
<name>A0AAD5GE94_AMBAR</name>
<dbReference type="EMBL" id="JAMZMK010009081">
    <property type="protein sequence ID" value="KAI7737216.1"/>
    <property type="molecule type" value="Genomic_DNA"/>
</dbReference>
<comment type="caution">
    <text evidence="1">The sequence shown here is derived from an EMBL/GenBank/DDBJ whole genome shotgun (WGS) entry which is preliminary data.</text>
</comment>
<sequence>ICFCVSFYILQVQIFFIQESRHSISTGFCNHNMVKSNMVSFKGIILMIQSSGAPTIQALISNRKSIRLLLGVCQFAHQ</sequence>
<proteinExistence type="predicted"/>
<reference evidence="1" key="1">
    <citation type="submission" date="2022-06" db="EMBL/GenBank/DDBJ databases">
        <title>Uncovering the hologenomic basis of an extraordinary plant invasion.</title>
        <authorList>
            <person name="Bieker V.C."/>
            <person name="Martin M.D."/>
            <person name="Gilbert T."/>
            <person name="Hodgins K."/>
            <person name="Battlay P."/>
            <person name="Petersen B."/>
            <person name="Wilson J."/>
        </authorList>
    </citation>
    <scope>NUCLEOTIDE SEQUENCE</scope>
    <source>
        <strain evidence="1">AA19_3_7</strain>
        <tissue evidence="1">Leaf</tissue>
    </source>
</reference>
<gene>
    <name evidence="1" type="ORF">M8C21_020744</name>
</gene>